<dbReference type="Proteomes" id="UP000243650">
    <property type="component" value="Unassembled WGS sequence"/>
</dbReference>
<evidence type="ECO:0000313" key="2">
    <source>
        <dbReference type="Proteomes" id="UP000243650"/>
    </source>
</evidence>
<protein>
    <submittedName>
        <fullName evidence="1">CxxH/CxxC protein</fullName>
    </submittedName>
</protein>
<proteinExistence type="predicted"/>
<dbReference type="AlphaFoldDB" id="A0A2P6ME45"/>
<gene>
    <name evidence="1" type="ORF">C6I21_14545</name>
</gene>
<reference evidence="1 2" key="1">
    <citation type="submission" date="2018-03" db="EMBL/GenBank/DDBJ databases">
        <title>Bacillus urumqiensis sp. nov., a moderately haloalkaliphilic bacterium isolated from a salt lake.</title>
        <authorList>
            <person name="Zhao B."/>
            <person name="Liao Z."/>
        </authorList>
    </citation>
    <scope>NUCLEOTIDE SEQUENCE [LARGE SCALE GENOMIC DNA]</scope>
    <source>
        <strain evidence="1 2">BZ-SZ-XJ18</strain>
    </source>
</reference>
<sequence>MMIYSCEDHIEEAIEETLTDGGAPPEMEKLAGTHDGETCFLCAAPAAYYVKGE</sequence>
<evidence type="ECO:0000313" key="1">
    <source>
        <dbReference type="EMBL" id="PRO64536.1"/>
    </source>
</evidence>
<organism evidence="1 2">
    <name type="scientific">Alkalicoccus urumqiensis</name>
    <name type="common">Bacillus urumqiensis</name>
    <dbReference type="NCBI Taxonomy" id="1548213"/>
    <lineage>
        <taxon>Bacteria</taxon>
        <taxon>Bacillati</taxon>
        <taxon>Bacillota</taxon>
        <taxon>Bacilli</taxon>
        <taxon>Bacillales</taxon>
        <taxon>Bacillaceae</taxon>
        <taxon>Alkalicoccus</taxon>
    </lineage>
</organism>
<dbReference type="InterPro" id="IPR025626">
    <property type="entry name" value="YyzF"/>
</dbReference>
<accession>A0A2P6ME45</accession>
<comment type="caution">
    <text evidence="1">The sequence shown here is derived from an EMBL/GenBank/DDBJ whole genome shotgun (WGS) entry which is preliminary data.</text>
</comment>
<keyword evidence="2" id="KW-1185">Reference proteome</keyword>
<dbReference type="NCBIfam" id="TIGR04129">
    <property type="entry name" value="CxxH_BA5709"/>
    <property type="match status" value="1"/>
</dbReference>
<dbReference type="Pfam" id="PF14116">
    <property type="entry name" value="YyzF"/>
    <property type="match status" value="1"/>
</dbReference>
<dbReference type="EMBL" id="PVNS01000015">
    <property type="protein sequence ID" value="PRO64536.1"/>
    <property type="molecule type" value="Genomic_DNA"/>
</dbReference>
<dbReference type="RefSeq" id="WP_105960200.1">
    <property type="nucleotide sequence ID" value="NZ_PVNS01000015.1"/>
</dbReference>
<name>A0A2P6ME45_ALKUR</name>
<dbReference type="OrthoDB" id="1652387at2"/>